<protein>
    <submittedName>
        <fullName evidence="1">Uncharacterized protein</fullName>
    </submittedName>
</protein>
<proteinExistence type="predicted"/>
<dbReference type="EMBL" id="MIYT01000005">
    <property type="protein sequence ID" value="OIR12291.1"/>
    <property type="molecule type" value="Genomic_DNA"/>
</dbReference>
<accession>A0A1J5SWF1</accession>
<organism evidence="1 2">
    <name type="scientific">Marine Group III euryarchaeote CG-Bathy2</name>
    <dbReference type="NCBI Taxonomy" id="1889002"/>
    <lineage>
        <taxon>Archaea</taxon>
        <taxon>Methanobacteriati</taxon>
        <taxon>Thermoplasmatota</taxon>
        <taxon>Thermoplasmata</taxon>
        <taxon>Candidatus Thermoprofundales</taxon>
    </lineage>
</organism>
<evidence type="ECO:0000313" key="2">
    <source>
        <dbReference type="Proteomes" id="UP000182853"/>
    </source>
</evidence>
<dbReference type="AlphaFoldDB" id="A0A1J5SWF1"/>
<reference evidence="1 2" key="1">
    <citation type="submission" date="2016-08" db="EMBL/GenBank/DDBJ databases">
        <title>New Insights into Marine Group III Euryarchaeota, from dark to light.</title>
        <authorList>
            <person name="Haro-Moreno J.M."/>
            <person name="Rodriguez-Valera F."/>
            <person name="Lopez-Garcia P."/>
            <person name="Moreira D."/>
            <person name="Martin-Cuadrado A.B."/>
        </authorList>
    </citation>
    <scope>NUCLEOTIDE SEQUENCE [LARGE SCALE GENOMIC DNA]</scope>
    <source>
        <strain evidence="1">CG-Bathy2</strain>
    </source>
</reference>
<name>A0A1J5SWF1_9ARCH</name>
<comment type="caution">
    <text evidence="1">The sequence shown here is derived from an EMBL/GenBank/DDBJ whole genome shotgun (WGS) entry which is preliminary data.</text>
</comment>
<gene>
    <name evidence="1" type="ORF">BEU05_03235</name>
</gene>
<sequence length="190" mass="20520">MAEAVAYLNNRRVSVAWNGGRLVTGRADGPLKFDGEGPLLVWDLRGILKNRPAPGAMPLNPKRETLVDSGMAWGEDVVDAIMADRGTVIVPLRSLRGWGELGEALAYAELELVSLDWAGEVVTAHADFQGDIVELLRQLLRRGIPRVMVNSLDGSFPFIPAGLAGSVRLDVAMLTDGHPPNWAGEVFRLG</sequence>
<evidence type="ECO:0000313" key="1">
    <source>
        <dbReference type="EMBL" id="OIR12291.1"/>
    </source>
</evidence>
<dbReference type="Proteomes" id="UP000182853">
    <property type="component" value="Unassembled WGS sequence"/>
</dbReference>